<comment type="caution">
    <text evidence="1">The sequence shown here is derived from an EMBL/GenBank/DDBJ whole genome shotgun (WGS) entry which is preliminary data.</text>
</comment>
<organism evidence="1 2">
    <name type="scientific">Leptospira interrogans serovar Grippotyphosa str. LT2186</name>
    <dbReference type="NCBI Taxonomy" id="1001599"/>
    <lineage>
        <taxon>Bacteria</taxon>
        <taxon>Pseudomonadati</taxon>
        <taxon>Spirochaetota</taxon>
        <taxon>Spirochaetia</taxon>
        <taxon>Leptospirales</taxon>
        <taxon>Leptospiraceae</taxon>
        <taxon>Leptospira</taxon>
    </lineage>
</organism>
<dbReference type="BioCyc" id="LINT1001599:G11K9-1555-MONOMER"/>
<dbReference type="AlphaFoldDB" id="M3HYU1"/>
<proteinExistence type="predicted"/>
<protein>
    <submittedName>
        <fullName evidence="1">Uncharacterized protein</fullName>
    </submittedName>
</protein>
<dbReference type="Proteomes" id="UP000011776">
    <property type="component" value="Unassembled WGS sequence"/>
</dbReference>
<evidence type="ECO:0000313" key="2">
    <source>
        <dbReference type="Proteomes" id="UP000011776"/>
    </source>
</evidence>
<evidence type="ECO:0000313" key="1">
    <source>
        <dbReference type="EMBL" id="EMG08416.1"/>
    </source>
</evidence>
<name>M3HYU1_LEPIR</name>
<gene>
    <name evidence="1" type="ORF">LEP1GSC151_0604</name>
</gene>
<reference evidence="1 2" key="1">
    <citation type="submission" date="2013-02" db="EMBL/GenBank/DDBJ databases">
        <authorList>
            <person name="Harkins D.M."/>
            <person name="Durkin A.S."/>
            <person name="Brinkac L.M."/>
            <person name="Haft D.H."/>
            <person name="Selengut J.D."/>
            <person name="Sanka R."/>
            <person name="DePew J."/>
            <person name="Purushe J."/>
            <person name="Tulsiani S.M."/>
            <person name="Graham G.C."/>
            <person name="Burns M.-A."/>
            <person name="Dohnt M.F."/>
            <person name="Smythe L.D."/>
            <person name="McKay D.B."/>
            <person name="Craig S.B."/>
            <person name="Vinetz J.M."/>
            <person name="Sutton G.G."/>
            <person name="Nierman W.C."/>
            <person name="Fouts D.E."/>
        </authorList>
    </citation>
    <scope>NUCLEOTIDE SEQUENCE [LARGE SCALE GENOMIC DNA]</scope>
    <source>
        <strain evidence="1 2">LT2186</strain>
    </source>
</reference>
<accession>M3HYU1</accession>
<sequence length="76" mass="9002">MIPILAYRSFQGNQDGTVISHTNLLGILFDYQRDDILKTNSIFFFPSIYYSNDQKTKIKLFLPSFLLYSVVWEFRI</sequence>
<dbReference type="EMBL" id="AFME02000385">
    <property type="protein sequence ID" value="EMG08416.1"/>
    <property type="molecule type" value="Genomic_DNA"/>
</dbReference>